<dbReference type="PIRSF" id="PIRSF005572">
    <property type="entry name" value="NifS"/>
    <property type="match status" value="1"/>
</dbReference>
<evidence type="ECO:0000256" key="4">
    <source>
        <dbReference type="ARBA" id="ARBA00022679"/>
    </source>
</evidence>
<gene>
    <name evidence="8" type="ORF">LCGC14_0084370</name>
</gene>
<organism evidence="8">
    <name type="scientific">marine sediment metagenome</name>
    <dbReference type="NCBI Taxonomy" id="412755"/>
    <lineage>
        <taxon>unclassified sequences</taxon>
        <taxon>metagenomes</taxon>
        <taxon>ecological metagenomes</taxon>
    </lineage>
</organism>
<dbReference type="InterPro" id="IPR015424">
    <property type="entry name" value="PyrdxlP-dep_Trfase"/>
</dbReference>
<dbReference type="SUPFAM" id="SSF53383">
    <property type="entry name" value="PLP-dependent transferases"/>
    <property type="match status" value="1"/>
</dbReference>
<dbReference type="PROSITE" id="PS00595">
    <property type="entry name" value="AA_TRANSFER_CLASS_5"/>
    <property type="match status" value="1"/>
</dbReference>
<keyword evidence="5" id="KW-0663">Pyridoxal phosphate</keyword>
<dbReference type="EMBL" id="LAZR01000022">
    <property type="protein sequence ID" value="KKO04610.1"/>
    <property type="molecule type" value="Genomic_DNA"/>
</dbReference>
<evidence type="ECO:0000313" key="8">
    <source>
        <dbReference type="EMBL" id="KKO04610.1"/>
    </source>
</evidence>
<dbReference type="Gene3D" id="3.90.1150.10">
    <property type="entry name" value="Aspartate Aminotransferase, domain 1"/>
    <property type="match status" value="1"/>
</dbReference>
<dbReference type="InterPro" id="IPR016454">
    <property type="entry name" value="Cysteine_dSase"/>
</dbReference>
<accession>A0A0F9VKM0</accession>
<comment type="cofactor">
    <cofactor evidence="1">
        <name>pyridoxal 5'-phosphate</name>
        <dbReference type="ChEBI" id="CHEBI:597326"/>
    </cofactor>
</comment>
<reference evidence="8" key="1">
    <citation type="journal article" date="2015" name="Nature">
        <title>Complex archaea that bridge the gap between prokaryotes and eukaryotes.</title>
        <authorList>
            <person name="Spang A."/>
            <person name="Saw J.H."/>
            <person name="Jorgensen S.L."/>
            <person name="Zaremba-Niedzwiedzka K."/>
            <person name="Martijn J."/>
            <person name="Lind A.E."/>
            <person name="van Eijk R."/>
            <person name="Schleper C."/>
            <person name="Guy L."/>
            <person name="Ettema T.J."/>
        </authorList>
    </citation>
    <scope>NUCLEOTIDE SEQUENCE</scope>
</reference>
<keyword evidence="4" id="KW-0808">Transferase</keyword>
<evidence type="ECO:0000256" key="6">
    <source>
        <dbReference type="ARBA" id="ARBA00050776"/>
    </source>
</evidence>
<evidence type="ECO:0000256" key="1">
    <source>
        <dbReference type="ARBA" id="ARBA00001933"/>
    </source>
</evidence>
<comment type="caution">
    <text evidence="8">The sequence shown here is derived from an EMBL/GenBank/DDBJ whole genome shotgun (WGS) entry which is preliminary data.</text>
</comment>
<dbReference type="InterPro" id="IPR010970">
    <property type="entry name" value="Cys_dSase_SufS"/>
</dbReference>
<dbReference type="InterPro" id="IPR020578">
    <property type="entry name" value="Aminotrans_V_PyrdxlP_BS"/>
</dbReference>
<dbReference type="InterPro" id="IPR015422">
    <property type="entry name" value="PyrdxlP-dep_Trfase_small"/>
</dbReference>
<dbReference type="InterPro" id="IPR015421">
    <property type="entry name" value="PyrdxlP-dep_Trfase_major"/>
</dbReference>
<feature type="domain" description="Aminotransferase class V" evidence="7">
    <location>
        <begin position="35"/>
        <end position="404"/>
    </location>
</feature>
<dbReference type="GO" id="GO:0031071">
    <property type="term" value="F:cysteine desulfurase activity"/>
    <property type="evidence" value="ECO:0007669"/>
    <property type="project" value="UniProtKB-EC"/>
</dbReference>
<protein>
    <recommendedName>
        <fullName evidence="3">cysteine desulfurase</fullName>
        <ecNumber evidence="3">2.8.1.7</ecNumber>
    </recommendedName>
</protein>
<dbReference type="CDD" id="cd06453">
    <property type="entry name" value="SufS_like"/>
    <property type="match status" value="1"/>
</dbReference>
<dbReference type="GO" id="GO:0030170">
    <property type="term" value="F:pyridoxal phosphate binding"/>
    <property type="evidence" value="ECO:0007669"/>
    <property type="project" value="InterPro"/>
</dbReference>
<evidence type="ECO:0000259" key="7">
    <source>
        <dbReference type="Pfam" id="PF00266"/>
    </source>
</evidence>
<evidence type="ECO:0000256" key="2">
    <source>
        <dbReference type="ARBA" id="ARBA00010447"/>
    </source>
</evidence>
<dbReference type="PANTHER" id="PTHR43586:SF8">
    <property type="entry name" value="CYSTEINE DESULFURASE 1, CHLOROPLASTIC"/>
    <property type="match status" value="1"/>
</dbReference>
<evidence type="ECO:0000256" key="3">
    <source>
        <dbReference type="ARBA" id="ARBA00012239"/>
    </source>
</evidence>
<dbReference type="Gene3D" id="3.40.640.10">
    <property type="entry name" value="Type I PLP-dependent aspartate aminotransferase-like (Major domain)"/>
    <property type="match status" value="1"/>
</dbReference>
<evidence type="ECO:0000256" key="5">
    <source>
        <dbReference type="ARBA" id="ARBA00022898"/>
    </source>
</evidence>
<dbReference type="PANTHER" id="PTHR43586">
    <property type="entry name" value="CYSTEINE DESULFURASE"/>
    <property type="match status" value="1"/>
</dbReference>
<sequence length="416" mass="45373">MKAEATAADIGAYDVEAVRRDFPILSKQVYGKPLVYLDNGASAQKPRAVLDAIQKAYSEDYSNVHRGLHFLSNKATEEFEAARGKVRDFLNAPSSEEIVFTRSATEAINVVAYGYGMNEIGEGDEIVLTIMEHHSNIVPWHFIREKNGAKLVFVPVEDDGSIDIEAFEKAITPRTKLVATTHMSNVLGTVVDVKAVTALAHAKGIPVLVDGSQAAVHMPVDVQDIGCDFYVLTGHKLYGPTGIGILYGRRDMLERTRPFNGGGEMIVEVTEETVTYNAPPHRFEAGTPPIVQAIGLGAAIDYMNMIGRDAIAAHEESLRDYAHERLKAVNSLRIYGEAPGKGAIVSFDLEGIHAHDVSMVIDREGVAVRAGTHCAQPLLKRFGATSTCRASFGMYNTLAEIDRLAEALEKARRFFA</sequence>
<dbReference type="Pfam" id="PF00266">
    <property type="entry name" value="Aminotran_5"/>
    <property type="match status" value="1"/>
</dbReference>
<dbReference type="EC" id="2.8.1.7" evidence="3"/>
<name>A0A0F9VKM0_9ZZZZ</name>
<dbReference type="AlphaFoldDB" id="A0A0F9VKM0"/>
<proteinExistence type="inferred from homology"/>
<comment type="similarity">
    <text evidence="2">Belongs to the class-V pyridoxal-phosphate-dependent aminotransferase family. Csd subfamily.</text>
</comment>
<dbReference type="GO" id="GO:0006534">
    <property type="term" value="P:cysteine metabolic process"/>
    <property type="evidence" value="ECO:0007669"/>
    <property type="project" value="InterPro"/>
</dbReference>
<dbReference type="InterPro" id="IPR000192">
    <property type="entry name" value="Aminotrans_V_dom"/>
</dbReference>
<dbReference type="NCBIfam" id="TIGR01979">
    <property type="entry name" value="sufS"/>
    <property type="match status" value="1"/>
</dbReference>
<comment type="catalytic activity">
    <reaction evidence="6">
        <text>(sulfur carrier)-H + L-cysteine = (sulfur carrier)-SH + L-alanine</text>
        <dbReference type="Rhea" id="RHEA:43892"/>
        <dbReference type="Rhea" id="RHEA-COMP:14737"/>
        <dbReference type="Rhea" id="RHEA-COMP:14739"/>
        <dbReference type="ChEBI" id="CHEBI:29917"/>
        <dbReference type="ChEBI" id="CHEBI:35235"/>
        <dbReference type="ChEBI" id="CHEBI:57972"/>
        <dbReference type="ChEBI" id="CHEBI:64428"/>
        <dbReference type="EC" id="2.8.1.7"/>
    </reaction>
</comment>